<evidence type="ECO:0000313" key="2">
    <source>
        <dbReference type="Proteomes" id="UP001162156"/>
    </source>
</evidence>
<accession>A0AAV8WPF2</accession>
<proteinExistence type="predicted"/>
<comment type="caution">
    <text evidence="1">The sequence shown here is derived from an EMBL/GenBank/DDBJ whole genome shotgun (WGS) entry which is preliminary data.</text>
</comment>
<dbReference type="AlphaFoldDB" id="A0AAV8WPF2"/>
<gene>
    <name evidence="1" type="ORF">NQ314_019302</name>
</gene>
<protein>
    <submittedName>
        <fullName evidence="1">Uncharacterized protein</fullName>
    </submittedName>
</protein>
<keyword evidence="2" id="KW-1185">Reference proteome</keyword>
<evidence type="ECO:0000313" key="1">
    <source>
        <dbReference type="EMBL" id="KAJ8928155.1"/>
    </source>
</evidence>
<dbReference type="Proteomes" id="UP001162156">
    <property type="component" value="Unassembled WGS sequence"/>
</dbReference>
<organism evidence="1 2">
    <name type="scientific">Rhamnusium bicolor</name>
    <dbReference type="NCBI Taxonomy" id="1586634"/>
    <lineage>
        <taxon>Eukaryota</taxon>
        <taxon>Metazoa</taxon>
        <taxon>Ecdysozoa</taxon>
        <taxon>Arthropoda</taxon>
        <taxon>Hexapoda</taxon>
        <taxon>Insecta</taxon>
        <taxon>Pterygota</taxon>
        <taxon>Neoptera</taxon>
        <taxon>Endopterygota</taxon>
        <taxon>Coleoptera</taxon>
        <taxon>Polyphaga</taxon>
        <taxon>Cucujiformia</taxon>
        <taxon>Chrysomeloidea</taxon>
        <taxon>Cerambycidae</taxon>
        <taxon>Lepturinae</taxon>
        <taxon>Rhagiini</taxon>
        <taxon>Rhamnusium</taxon>
    </lineage>
</organism>
<sequence>MRFNLTKNTKEEEIKVSNNIINKSSYTSDISKNYIHNDLQDLPPPQKTKIKSHFKRAISYFKNLEEKSLGKTKSKPLKKDCRRYSLDIQPNKNKNNKIGGSLNLPNVSERFSINNLYNDVFGNRKGSFKGAANQSALVEALATFSRKENSNFNEADEDDIKYNIFKRKAKSKKRRSVRSIFDVYY</sequence>
<name>A0AAV8WPF2_9CUCU</name>
<dbReference type="EMBL" id="JANEYF010005446">
    <property type="protein sequence ID" value="KAJ8928155.1"/>
    <property type="molecule type" value="Genomic_DNA"/>
</dbReference>
<reference evidence="1" key="1">
    <citation type="journal article" date="2023" name="Insect Mol. Biol.">
        <title>Genome sequencing provides insights into the evolution of gene families encoding plant cell wall-degrading enzymes in longhorned beetles.</title>
        <authorList>
            <person name="Shin N.R."/>
            <person name="Okamura Y."/>
            <person name="Kirsch R."/>
            <person name="Pauchet Y."/>
        </authorList>
    </citation>
    <scope>NUCLEOTIDE SEQUENCE</scope>
    <source>
        <strain evidence="1">RBIC_L_NR</strain>
    </source>
</reference>